<feature type="compositionally biased region" description="Basic and acidic residues" evidence="1">
    <location>
        <begin position="166"/>
        <end position="175"/>
    </location>
</feature>
<protein>
    <submittedName>
        <fullName evidence="2">Uncharacterized protein</fullName>
    </submittedName>
</protein>
<accession>A0A6L6XQF5</accession>
<feature type="compositionally biased region" description="Basic and acidic residues" evidence="1">
    <location>
        <begin position="19"/>
        <end position="38"/>
    </location>
</feature>
<evidence type="ECO:0000256" key="1">
    <source>
        <dbReference type="SAM" id="MobiDB-lite"/>
    </source>
</evidence>
<keyword evidence="3" id="KW-1185">Reference proteome</keyword>
<evidence type="ECO:0000313" key="2">
    <source>
        <dbReference type="EMBL" id="MVQ48983.1"/>
    </source>
</evidence>
<gene>
    <name evidence="2" type="ORF">GON03_07295</name>
</gene>
<dbReference type="Proteomes" id="UP000473525">
    <property type="component" value="Unassembled WGS sequence"/>
</dbReference>
<name>A0A6L6XQF5_9ACTN</name>
<feature type="region of interest" description="Disordered" evidence="1">
    <location>
        <begin position="245"/>
        <end position="280"/>
    </location>
</feature>
<proteinExistence type="predicted"/>
<evidence type="ECO:0000313" key="3">
    <source>
        <dbReference type="Proteomes" id="UP000473525"/>
    </source>
</evidence>
<dbReference type="EMBL" id="WSEK01000004">
    <property type="protein sequence ID" value="MVQ48983.1"/>
    <property type="molecule type" value="Genomic_DNA"/>
</dbReference>
<dbReference type="AlphaFoldDB" id="A0A6L6XQF5"/>
<sequence length="280" mass="29279">MTEHPGYLDALARAAGWERPADDLADAARPRPRSRFEPDGPPDLAGDDVAWAETAVEADASGRAAQPTPPNTRQADSEQPSEDVPPVDRPELPATTAEPAAPPVAAAPQRVAAQPATEEVAAREPAPAPTYVEPPKPSGLPTAPVPDTRDRAPAEPATPYPQPEPEPAREPREPHPTATEAVPVDWSDRASPHEPGPAPELAHEARLVARPEQVVATEESAPAEPEADGGPTVVVEIGRIEVRLASEPGAAPRPAAIRPPPGPSLADYLRDRSAGEGRPA</sequence>
<dbReference type="RefSeq" id="WP_157341426.1">
    <property type="nucleotide sequence ID" value="NZ_WSEK01000004.1"/>
</dbReference>
<organism evidence="2 3">
    <name type="scientific">Nocardioides agri</name>
    <dbReference type="NCBI Taxonomy" id="2682843"/>
    <lineage>
        <taxon>Bacteria</taxon>
        <taxon>Bacillati</taxon>
        <taxon>Actinomycetota</taxon>
        <taxon>Actinomycetes</taxon>
        <taxon>Propionibacteriales</taxon>
        <taxon>Nocardioidaceae</taxon>
        <taxon>Nocardioides</taxon>
    </lineage>
</organism>
<feature type="compositionally biased region" description="Pro residues" evidence="1">
    <location>
        <begin position="126"/>
        <end position="138"/>
    </location>
</feature>
<feature type="region of interest" description="Disordered" evidence="1">
    <location>
        <begin position="1"/>
        <end position="233"/>
    </location>
</feature>
<comment type="caution">
    <text evidence="2">The sequence shown here is derived from an EMBL/GenBank/DDBJ whole genome shotgun (WGS) entry which is preliminary data.</text>
</comment>
<reference evidence="2 3" key="1">
    <citation type="submission" date="2019-12" db="EMBL/GenBank/DDBJ databases">
        <authorList>
            <person name="Huq M.A."/>
        </authorList>
    </citation>
    <scope>NUCLEOTIDE SEQUENCE [LARGE SCALE GENOMIC DNA]</scope>
    <source>
        <strain evidence="2 3">MAH-18</strain>
    </source>
</reference>
<feature type="compositionally biased region" description="Basic and acidic residues" evidence="1">
    <location>
        <begin position="268"/>
        <end position="280"/>
    </location>
</feature>
<feature type="compositionally biased region" description="Pro residues" evidence="1">
    <location>
        <begin position="156"/>
        <end position="165"/>
    </location>
</feature>
<feature type="compositionally biased region" description="Low complexity" evidence="1">
    <location>
        <begin position="92"/>
        <end position="125"/>
    </location>
</feature>